<comment type="caution">
    <text evidence="1">The sequence shown here is derived from an EMBL/GenBank/DDBJ whole genome shotgun (WGS) entry which is preliminary data.</text>
</comment>
<keyword evidence="2" id="KW-1185">Reference proteome</keyword>
<reference evidence="1 2" key="1">
    <citation type="journal article" date="2013" name="Genome Announc.">
        <title>Draft Genome Sequence of Sphingobium quisquiliarum Strain P25T, a Novel Hexachlorocyclohexane (HCH)-Degrading Bacterium Isolated from an HCH Dumpsite.</title>
        <authorList>
            <person name="Kumar Singh A."/>
            <person name="Sangwan N."/>
            <person name="Sharma A."/>
            <person name="Gupta V."/>
            <person name="Khurana J.P."/>
            <person name="Lal R."/>
        </authorList>
    </citation>
    <scope>NUCLEOTIDE SEQUENCE [LARGE SCALE GENOMIC DNA]</scope>
    <source>
        <strain evidence="1 2">P25</strain>
    </source>
</reference>
<evidence type="ECO:0000313" key="1">
    <source>
        <dbReference type="EMBL" id="EQA99492.1"/>
    </source>
</evidence>
<dbReference type="PATRIC" id="fig|1329909.3.peg.3755"/>
<dbReference type="RefSeq" id="WP_021239905.1">
    <property type="nucleotide sequence ID" value="NZ_ATHO01000165.1"/>
</dbReference>
<dbReference type="EMBL" id="ATHO01000165">
    <property type="protein sequence ID" value="EQA99492.1"/>
    <property type="molecule type" value="Genomic_DNA"/>
</dbReference>
<dbReference type="Proteomes" id="UP000015525">
    <property type="component" value="Unassembled WGS sequence"/>
</dbReference>
<gene>
    <name evidence="1" type="ORF">L288_19535</name>
</gene>
<name>T0GHI5_9SPHN</name>
<accession>T0GHI5</accession>
<protein>
    <submittedName>
        <fullName evidence="1">Regulatory protein RecX</fullName>
    </submittedName>
</protein>
<organism evidence="1 2">
    <name type="scientific">Sphingobium quisquiliarum P25</name>
    <dbReference type="NCBI Taxonomy" id="1329909"/>
    <lineage>
        <taxon>Bacteria</taxon>
        <taxon>Pseudomonadati</taxon>
        <taxon>Pseudomonadota</taxon>
        <taxon>Alphaproteobacteria</taxon>
        <taxon>Sphingomonadales</taxon>
        <taxon>Sphingomonadaceae</taxon>
        <taxon>Sphingobium</taxon>
    </lineage>
</organism>
<sequence length="174" mass="19464">MTAKRPPPALDEDSLRELALRYVGRFATSRAKLLAYLNRKLKERGWAGAQPPAPDRLVDRLAELRYVDDRGYAVMKSAALSRRGYGARRVAQTLHADGIAPADREEADAQTSNESWAAADRFARRKRIGPYAQARADPKQREKAIAAFLRAGHSYETARRWIDAPPGEPPEPQD</sequence>
<dbReference type="AlphaFoldDB" id="T0GHI5"/>
<evidence type="ECO:0000313" key="2">
    <source>
        <dbReference type="Proteomes" id="UP000015525"/>
    </source>
</evidence>
<proteinExistence type="predicted"/>